<dbReference type="PRINTS" id="PR00367">
    <property type="entry name" value="ETHRSPELEMNT"/>
</dbReference>
<dbReference type="CDD" id="cd00018">
    <property type="entry name" value="AP2"/>
    <property type="match status" value="1"/>
</dbReference>
<dbReference type="Proteomes" id="UP000077202">
    <property type="component" value="Unassembled WGS sequence"/>
</dbReference>
<keyword evidence="5" id="KW-0010">Activator</keyword>
<evidence type="ECO:0000256" key="8">
    <source>
        <dbReference type="ARBA" id="ARBA00024343"/>
    </source>
</evidence>
<dbReference type="Gene3D" id="3.30.730.10">
    <property type="entry name" value="AP2/ERF domain"/>
    <property type="match status" value="1"/>
</dbReference>
<accession>A0A176WQ17</accession>
<evidence type="ECO:0000256" key="1">
    <source>
        <dbReference type="ARBA" id="ARBA00004123"/>
    </source>
</evidence>
<dbReference type="AlphaFoldDB" id="A0A176WQ17"/>
<name>A0A176WQ17_MARPO</name>
<dbReference type="GO" id="GO:0005634">
    <property type="term" value="C:nucleus"/>
    <property type="evidence" value="ECO:0007669"/>
    <property type="project" value="UniProtKB-SubCell"/>
</dbReference>
<evidence type="ECO:0000256" key="5">
    <source>
        <dbReference type="ARBA" id="ARBA00023159"/>
    </source>
</evidence>
<keyword evidence="3" id="KW-0346">Stress response</keyword>
<evidence type="ECO:0000256" key="9">
    <source>
        <dbReference type="SAM" id="MobiDB-lite"/>
    </source>
</evidence>
<dbReference type="SUPFAM" id="SSF54171">
    <property type="entry name" value="DNA-binding domain"/>
    <property type="match status" value="1"/>
</dbReference>
<dbReference type="InterPro" id="IPR001471">
    <property type="entry name" value="AP2/ERF_dom"/>
</dbReference>
<evidence type="ECO:0000313" key="11">
    <source>
        <dbReference type="EMBL" id="OAE34615.1"/>
    </source>
</evidence>
<evidence type="ECO:0000259" key="10">
    <source>
        <dbReference type="PROSITE" id="PS51032"/>
    </source>
</evidence>
<dbReference type="FunFam" id="3.30.730.10:FF:000001">
    <property type="entry name" value="Ethylene-responsive transcription factor 2"/>
    <property type="match status" value="1"/>
</dbReference>
<feature type="domain" description="AP2/ERF" evidence="10">
    <location>
        <begin position="204"/>
        <end position="261"/>
    </location>
</feature>
<dbReference type="InterPro" id="IPR036955">
    <property type="entry name" value="AP2/ERF_dom_sf"/>
</dbReference>
<reference evidence="11" key="1">
    <citation type="submission" date="2016-03" db="EMBL/GenBank/DDBJ databases">
        <title>Mechanisms controlling the formation of the plant cell surface in tip-growing cells are functionally conserved among land plants.</title>
        <authorList>
            <person name="Honkanen S."/>
            <person name="Jones V.A."/>
            <person name="Morieri G."/>
            <person name="Champion C."/>
            <person name="Hetherington A.J."/>
            <person name="Kelly S."/>
            <person name="Saint-Marcoux D."/>
            <person name="Proust H."/>
            <person name="Prescott H."/>
            <person name="Dolan L."/>
        </authorList>
    </citation>
    <scope>NUCLEOTIDE SEQUENCE [LARGE SCALE GENOMIC DNA]</scope>
    <source>
        <tissue evidence="11">Whole gametophyte</tissue>
    </source>
</reference>
<keyword evidence="6" id="KW-0804">Transcription</keyword>
<evidence type="ECO:0000256" key="4">
    <source>
        <dbReference type="ARBA" id="ARBA00023125"/>
    </source>
</evidence>
<dbReference type="PROSITE" id="PS51032">
    <property type="entry name" value="AP2_ERF"/>
    <property type="match status" value="1"/>
</dbReference>
<comment type="subcellular location">
    <subcellularLocation>
        <location evidence="1">Nucleus</location>
    </subcellularLocation>
</comment>
<dbReference type="PANTHER" id="PTHR31241">
    <property type="entry name" value="DEHYDRATION-RESPONSIVE ELEMENT-BINDING PROTEIN 2C"/>
    <property type="match status" value="1"/>
</dbReference>
<evidence type="ECO:0000256" key="2">
    <source>
        <dbReference type="ARBA" id="ARBA00023015"/>
    </source>
</evidence>
<gene>
    <name evidence="11" type="ORF">AXG93_167s1260</name>
</gene>
<keyword evidence="4" id="KW-0238">DNA-binding</keyword>
<feature type="region of interest" description="Disordered" evidence="9">
    <location>
        <begin position="113"/>
        <end position="208"/>
    </location>
</feature>
<dbReference type="GO" id="GO:0003677">
    <property type="term" value="F:DNA binding"/>
    <property type="evidence" value="ECO:0007669"/>
    <property type="project" value="UniProtKB-KW"/>
</dbReference>
<dbReference type="EMBL" id="LVLJ01000377">
    <property type="protein sequence ID" value="OAE34615.1"/>
    <property type="molecule type" value="Genomic_DNA"/>
</dbReference>
<dbReference type="SMART" id="SM00380">
    <property type="entry name" value="AP2"/>
    <property type="match status" value="1"/>
</dbReference>
<dbReference type="GO" id="GO:0003700">
    <property type="term" value="F:DNA-binding transcription factor activity"/>
    <property type="evidence" value="ECO:0007669"/>
    <property type="project" value="InterPro"/>
</dbReference>
<protein>
    <recommendedName>
        <fullName evidence="10">AP2/ERF domain-containing protein</fullName>
    </recommendedName>
</protein>
<evidence type="ECO:0000256" key="7">
    <source>
        <dbReference type="ARBA" id="ARBA00023242"/>
    </source>
</evidence>
<dbReference type="PANTHER" id="PTHR31241:SF62">
    <property type="entry name" value="DEHYDRATION-RESPONSIVE ELEMENT-BINDING PROTEIN 2D"/>
    <property type="match status" value="1"/>
</dbReference>
<feature type="compositionally biased region" description="Low complexity" evidence="9">
    <location>
        <begin position="162"/>
        <end position="173"/>
    </location>
</feature>
<evidence type="ECO:0000313" key="12">
    <source>
        <dbReference type="Proteomes" id="UP000077202"/>
    </source>
</evidence>
<organism evidence="11 12">
    <name type="scientific">Marchantia polymorpha subsp. ruderalis</name>
    <dbReference type="NCBI Taxonomy" id="1480154"/>
    <lineage>
        <taxon>Eukaryota</taxon>
        <taxon>Viridiplantae</taxon>
        <taxon>Streptophyta</taxon>
        <taxon>Embryophyta</taxon>
        <taxon>Marchantiophyta</taxon>
        <taxon>Marchantiopsida</taxon>
        <taxon>Marchantiidae</taxon>
        <taxon>Marchantiales</taxon>
        <taxon>Marchantiaceae</taxon>
        <taxon>Marchantia</taxon>
    </lineage>
</organism>
<dbReference type="Pfam" id="PF00847">
    <property type="entry name" value="AP2"/>
    <property type="match status" value="1"/>
</dbReference>
<keyword evidence="2" id="KW-0805">Transcription regulation</keyword>
<evidence type="ECO:0000256" key="6">
    <source>
        <dbReference type="ARBA" id="ARBA00023163"/>
    </source>
</evidence>
<proteinExistence type="inferred from homology"/>
<sequence>MPLHESRRRKLSGRLECQGEEKGRRGRIVRRRWPSNCWLLFACWLKKQGDWILDVIELERAQLDKGSSPAPFHPRDSSSAPPPAAIGSFNLFRHSGSSRIAMANDRRQVKVALTRQPSGSIPRPPPMGGGIARQLSGEVAGSVPMKPASAPSSPAVGRKRSAATAAASDSTSSESKEMGAGQQQSGSKPSGRQRRGGPENGNHTFRGVRQRQWGRWVAEIREPRCRTRMWLGTFATAIEAARAYDDAALTYHGPGARLNLPQSQPSANSTATSAVAPHPMSGLARSASCNVGNYCTSDPREMPGSMLQRTSSGPANLLMRTSSSPAQCAAMAVDSGAMFSSYASDLRIEEKAAKKMYVPSAAAAAGMFAGSAPGAMSESPQTVFVNGALDRYDMGTKFVGAPVKSEPVSDFPAVYQSVGSNASSSMMNHASFGDMFGGDLGAVVSQQQHSAQNLRTPKVEQNLRADAPSSASTSISSVNTVGAGVLGNCGSDEGSPTSFWTMDSDSKFDGSCVSTDWLQHVLDQQGPPAPVTSTSASSMLTSRLGSLEKAELGPWDIDICSPPPTLDLPLEESLHFDDDFLSGQLFQERSMQYELL</sequence>
<feature type="compositionally biased region" description="Polar residues" evidence="9">
    <location>
        <begin position="181"/>
        <end position="190"/>
    </location>
</feature>
<keyword evidence="12" id="KW-1185">Reference proteome</keyword>
<comment type="caution">
    <text evidence="11">The sequence shown here is derived from an EMBL/GenBank/DDBJ whole genome shotgun (WGS) entry which is preliminary data.</text>
</comment>
<feature type="region of interest" description="Disordered" evidence="9">
    <location>
        <begin position="65"/>
        <end position="85"/>
    </location>
</feature>
<dbReference type="InterPro" id="IPR016177">
    <property type="entry name" value="DNA-bd_dom_sf"/>
</dbReference>
<evidence type="ECO:0000256" key="3">
    <source>
        <dbReference type="ARBA" id="ARBA00023016"/>
    </source>
</evidence>
<comment type="similarity">
    <text evidence="8">Belongs to the AP2/ERF transcription factor family. ERF subfamily.</text>
</comment>
<keyword evidence="7" id="KW-0539">Nucleus</keyword>